<organism evidence="2 3">
    <name type="scientific">Kangiella koreensis (strain DSM 16069 / JCM 12317 / KCTC 12182 / SW-125)</name>
    <dbReference type="NCBI Taxonomy" id="523791"/>
    <lineage>
        <taxon>Bacteria</taxon>
        <taxon>Pseudomonadati</taxon>
        <taxon>Pseudomonadota</taxon>
        <taxon>Gammaproteobacteria</taxon>
        <taxon>Kangiellales</taxon>
        <taxon>Kangiellaceae</taxon>
        <taxon>Kangiella</taxon>
    </lineage>
</organism>
<dbReference type="EMBL" id="CP001707">
    <property type="protein sequence ID" value="ACV27225.1"/>
    <property type="molecule type" value="Genomic_DNA"/>
</dbReference>
<evidence type="ECO:0000256" key="1">
    <source>
        <dbReference type="SAM" id="SignalP"/>
    </source>
</evidence>
<evidence type="ECO:0008006" key="4">
    <source>
        <dbReference type="Google" id="ProtNLM"/>
    </source>
</evidence>
<dbReference type="KEGG" id="kko:Kkor_1813"/>
<gene>
    <name evidence="2" type="ordered locus">Kkor_1813</name>
</gene>
<keyword evidence="3" id="KW-1185">Reference proteome</keyword>
<reference evidence="2 3" key="1">
    <citation type="journal article" date="2009" name="Stand. Genomic Sci.">
        <title>Complete genome sequence of Kangiella koreensis type strain (SW-125).</title>
        <authorList>
            <person name="Han C."/>
            <person name="Sikorski J."/>
            <person name="Lapidus A."/>
            <person name="Nolan M."/>
            <person name="Glavina Del Rio T."/>
            <person name="Tice H."/>
            <person name="Cheng J.F."/>
            <person name="Lucas S."/>
            <person name="Chen F."/>
            <person name="Copeland A."/>
            <person name="Ivanova N."/>
            <person name="Mavromatis K."/>
            <person name="Ovchinnikova G."/>
            <person name="Pati A."/>
            <person name="Bruce D."/>
            <person name="Goodwin L."/>
            <person name="Pitluck S."/>
            <person name="Chen A."/>
            <person name="Palaniappan K."/>
            <person name="Land M."/>
            <person name="Hauser L."/>
            <person name="Chang Y.J."/>
            <person name="Jeffries C.D."/>
            <person name="Chain P."/>
            <person name="Saunders E."/>
            <person name="Brettin T."/>
            <person name="Goker M."/>
            <person name="Tindall B.J."/>
            <person name="Bristow J."/>
            <person name="Eisen J.A."/>
            <person name="Markowitz V."/>
            <person name="Hugenholtz P."/>
            <person name="Kyrpides N.C."/>
            <person name="Klenk H.P."/>
            <person name="Detter J.C."/>
        </authorList>
    </citation>
    <scope>NUCLEOTIDE SEQUENCE [LARGE SCALE GENOMIC DNA]</scope>
    <source>
        <strain evidence="3">DSM 16069 / KCTC 12182 / SW-125</strain>
    </source>
</reference>
<keyword evidence="1" id="KW-0732">Signal</keyword>
<dbReference type="Proteomes" id="UP000001231">
    <property type="component" value="Chromosome"/>
</dbReference>
<feature type="signal peptide" evidence="1">
    <location>
        <begin position="1"/>
        <end position="20"/>
    </location>
</feature>
<evidence type="ECO:0000313" key="3">
    <source>
        <dbReference type="Proteomes" id="UP000001231"/>
    </source>
</evidence>
<proteinExistence type="predicted"/>
<feature type="chain" id="PRO_5002981258" description="Lipoprotein" evidence="1">
    <location>
        <begin position="21"/>
        <end position="106"/>
    </location>
</feature>
<dbReference type="eggNOG" id="ENOG502ZR3F">
    <property type="taxonomic scope" value="Bacteria"/>
</dbReference>
<accession>C7R5Q1</accession>
<dbReference type="InParanoid" id="C7R5Q1"/>
<dbReference type="RefSeq" id="WP_015780830.1">
    <property type="nucleotide sequence ID" value="NC_013166.1"/>
</dbReference>
<protein>
    <recommendedName>
        <fullName evidence="4">Lipoprotein</fullName>
    </recommendedName>
</protein>
<dbReference type="AlphaFoldDB" id="C7R5Q1"/>
<evidence type="ECO:0000313" key="2">
    <source>
        <dbReference type="EMBL" id="ACV27225.1"/>
    </source>
</evidence>
<dbReference type="OrthoDB" id="6199381at2"/>
<dbReference type="HOGENOM" id="CLU_2219581_0_0_6"/>
<name>C7R5Q1_KANKD</name>
<sequence>MRTYLPLICLLLALNLVACKSDVQSEVEVLEEQQATDSKLQFNPHKGPVQPICSAPAPIQDIWKLEPMLIDKGLITESMDKEQRETVIREYIKKKNSAYDQCLKGS</sequence>